<proteinExistence type="predicted"/>
<evidence type="ECO:0000313" key="2">
    <source>
        <dbReference type="Proteomes" id="UP000005396"/>
    </source>
</evidence>
<dbReference type="EMBL" id="ABCC02000021">
    <property type="protein sequence ID" value="EDP17765.1"/>
    <property type="molecule type" value="Genomic_DNA"/>
</dbReference>
<evidence type="ECO:0000313" key="1">
    <source>
        <dbReference type="EMBL" id="EDP17765.1"/>
    </source>
</evidence>
<comment type="caution">
    <text evidence="1">The sequence shown here is derived from an EMBL/GenBank/DDBJ whole genome shotgun (WGS) entry which is preliminary data.</text>
</comment>
<name>A8RMS2_ENTBW</name>
<reference evidence="1 2" key="2">
    <citation type="submission" date="2007-09" db="EMBL/GenBank/DDBJ databases">
        <title>Draft genome sequence of Clostridium bolteae (ATCC BAA-613).</title>
        <authorList>
            <person name="Sudarsanam P."/>
            <person name="Ley R."/>
            <person name="Guruge J."/>
            <person name="Turnbaugh P.J."/>
            <person name="Mahowald M."/>
            <person name="Liep D."/>
            <person name="Gordon J."/>
        </authorList>
    </citation>
    <scope>NUCLEOTIDE SEQUENCE [LARGE SCALE GENOMIC DNA]</scope>
    <source>
        <strain evidence="2">ATCC BAA-613 / DSM 15670 / CCUG 46953 / JCM 12243 / WAL 16351</strain>
    </source>
</reference>
<dbReference type="PaxDb" id="411902-CLOBOL_02007"/>
<dbReference type="HOGENOM" id="CLU_3342177_0_0_9"/>
<protein>
    <submittedName>
        <fullName evidence="1">Uncharacterized protein</fullName>
    </submittedName>
</protein>
<dbReference type="AlphaFoldDB" id="A8RMS2"/>
<dbReference type="Proteomes" id="UP000005396">
    <property type="component" value="Unassembled WGS sequence"/>
</dbReference>
<accession>A8RMS2</accession>
<reference evidence="1 2" key="1">
    <citation type="submission" date="2007-08" db="EMBL/GenBank/DDBJ databases">
        <authorList>
            <person name="Fulton L."/>
            <person name="Clifton S."/>
            <person name="Fulton B."/>
            <person name="Xu J."/>
            <person name="Minx P."/>
            <person name="Pepin K.H."/>
            <person name="Johnson M."/>
            <person name="Thiruvilangam P."/>
            <person name="Bhonagiri V."/>
            <person name="Nash W.E."/>
            <person name="Mardis E.R."/>
            <person name="Wilson R.K."/>
        </authorList>
    </citation>
    <scope>NUCLEOTIDE SEQUENCE [LARGE SCALE GENOMIC DNA]</scope>
    <source>
        <strain evidence="2">ATCC BAA-613 / DSM 15670 / CCUG 46953 / JCM 12243 / WAL 16351</strain>
    </source>
</reference>
<organism evidence="1 2">
    <name type="scientific">Enterocloster bolteae (strain ATCC BAA-613 / DSM 15670 / CCUG 46953 / JCM 12243 / WAL 16351)</name>
    <name type="common">Clostridium bolteae</name>
    <dbReference type="NCBI Taxonomy" id="411902"/>
    <lineage>
        <taxon>Bacteria</taxon>
        <taxon>Bacillati</taxon>
        <taxon>Bacillota</taxon>
        <taxon>Clostridia</taxon>
        <taxon>Lachnospirales</taxon>
        <taxon>Lachnospiraceae</taxon>
        <taxon>Enterocloster</taxon>
    </lineage>
</organism>
<sequence>MTAGRMNWTCRQLFFAEFYGCKFYGVSLYCKSPESEV</sequence>
<gene>
    <name evidence="1" type="ORF">CLOBOL_02007</name>
</gene>